<feature type="compositionally biased region" description="Basic and acidic residues" evidence="1">
    <location>
        <begin position="485"/>
        <end position="502"/>
    </location>
</feature>
<protein>
    <recommendedName>
        <fullName evidence="4">Retrotransposon gag domain-containing protein</fullName>
    </recommendedName>
</protein>
<evidence type="ECO:0000256" key="1">
    <source>
        <dbReference type="SAM" id="MobiDB-lite"/>
    </source>
</evidence>
<organism evidence="2 3">
    <name type="scientific">Chara braunii</name>
    <name type="common">Braun's stonewort</name>
    <dbReference type="NCBI Taxonomy" id="69332"/>
    <lineage>
        <taxon>Eukaryota</taxon>
        <taxon>Viridiplantae</taxon>
        <taxon>Streptophyta</taxon>
        <taxon>Charophyceae</taxon>
        <taxon>Charales</taxon>
        <taxon>Characeae</taxon>
        <taxon>Chara</taxon>
    </lineage>
</organism>
<dbReference type="AlphaFoldDB" id="A0A388K9A3"/>
<name>A0A388K9A3_CHABU</name>
<dbReference type="Gramene" id="GBG66606">
    <property type="protein sequence ID" value="GBG66606"/>
    <property type="gene ID" value="CBR_g64879"/>
</dbReference>
<gene>
    <name evidence="2" type="ORF">CBR_g64879</name>
</gene>
<comment type="caution">
    <text evidence="2">The sequence shown here is derived from an EMBL/GenBank/DDBJ whole genome shotgun (WGS) entry which is preliminary data.</text>
</comment>
<evidence type="ECO:0008006" key="4">
    <source>
        <dbReference type="Google" id="ProtNLM"/>
    </source>
</evidence>
<feature type="region of interest" description="Disordered" evidence="1">
    <location>
        <begin position="476"/>
        <end position="502"/>
    </location>
</feature>
<proteinExistence type="predicted"/>
<evidence type="ECO:0000313" key="3">
    <source>
        <dbReference type="Proteomes" id="UP000265515"/>
    </source>
</evidence>
<evidence type="ECO:0000313" key="2">
    <source>
        <dbReference type="EMBL" id="GBG66606.1"/>
    </source>
</evidence>
<dbReference type="EMBL" id="BFEA01000076">
    <property type="protein sequence ID" value="GBG66606.1"/>
    <property type="molecule type" value="Genomic_DNA"/>
</dbReference>
<dbReference type="Proteomes" id="UP000265515">
    <property type="component" value="Unassembled WGS sequence"/>
</dbReference>
<keyword evidence="3" id="KW-1185">Reference proteome</keyword>
<reference evidence="2 3" key="1">
    <citation type="journal article" date="2018" name="Cell">
        <title>The Chara Genome: Secondary Complexity and Implications for Plant Terrestrialization.</title>
        <authorList>
            <person name="Nishiyama T."/>
            <person name="Sakayama H."/>
            <person name="Vries J.D."/>
            <person name="Buschmann H."/>
            <person name="Saint-Marcoux D."/>
            <person name="Ullrich K.K."/>
            <person name="Haas F.B."/>
            <person name="Vanderstraeten L."/>
            <person name="Becker D."/>
            <person name="Lang D."/>
            <person name="Vosolsobe S."/>
            <person name="Rombauts S."/>
            <person name="Wilhelmsson P.K.I."/>
            <person name="Janitza P."/>
            <person name="Kern R."/>
            <person name="Heyl A."/>
            <person name="Rumpler F."/>
            <person name="Villalobos L.I.A.C."/>
            <person name="Clay J.M."/>
            <person name="Skokan R."/>
            <person name="Toyoda A."/>
            <person name="Suzuki Y."/>
            <person name="Kagoshima H."/>
            <person name="Schijlen E."/>
            <person name="Tajeshwar N."/>
            <person name="Catarino B."/>
            <person name="Hetherington A.J."/>
            <person name="Saltykova A."/>
            <person name="Bonnot C."/>
            <person name="Breuninger H."/>
            <person name="Symeonidi A."/>
            <person name="Radhakrishnan G.V."/>
            <person name="Van Nieuwerburgh F."/>
            <person name="Deforce D."/>
            <person name="Chang C."/>
            <person name="Karol K.G."/>
            <person name="Hedrich R."/>
            <person name="Ulvskov P."/>
            <person name="Glockner G."/>
            <person name="Delwiche C.F."/>
            <person name="Petrasek J."/>
            <person name="Van de Peer Y."/>
            <person name="Friml J."/>
            <person name="Beilby M."/>
            <person name="Dolan L."/>
            <person name="Kohara Y."/>
            <person name="Sugano S."/>
            <person name="Fujiyama A."/>
            <person name="Delaux P.-M."/>
            <person name="Quint M."/>
            <person name="TheiBen G."/>
            <person name="Hagemann M."/>
            <person name="Harholt J."/>
            <person name="Dunand C."/>
            <person name="Zachgo S."/>
            <person name="Langdale J."/>
            <person name="Maumus F."/>
            <person name="Straeten D.V.D."/>
            <person name="Gould S.B."/>
            <person name="Rensing S.A."/>
        </authorList>
    </citation>
    <scope>NUCLEOTIDE SEQUENCE [LARGE SCALE GENOMIC DNA]</scope>
    <source>
        <strain evidence="2 3">S276</strain>
    </source>
</reference>
<accession>A0A388K9A3</accession>
<feature type="region of interest" description="Disordered" evidence="1">
    <location>
        <begin position="518"/>
        <end position="556"/>
    </location>
</feature>
<sequence>MLTVQIYEGRQLRQTQQKDVAALTAAARAAATHQQQQQQLLNTTTTRINIIKAKASAAPSCTTDTTKQLGERIDHVVPIIGELGDFTSPATISSTVAAIKTDITKLQSRPDAATKAYKMPRFNIGKFDDYNKTDALTWWQSFLTEGSCYTVPTEDMMKALYLQLIGGAQAWMNHTAANLKCTIAQLHTHIPWKQFKQMWFTRFMVSNVVKAAMNDVYSSSQGNMPTRDWTIKWQTIVTTPGFDLSFPNQRSEFFLRSCAGRWSALGNEYDYASFQVILDRANLVIQTDDKAANKRQSQSHYVAKQGYQRPAHNNVVIPDESIDLHAAAASSSDGVVAALPPKRNQTEINDVSELMEGSKLDGEENAEVSNLTVAVKTKAKDKATTYEFVMVDGLFFLEKARFKRFETSTTPYSKEQEERVAALLRERKEKMEKRELIKQAKMLALLEEQEAQKRQMEEEMERWKKEQEEKMAAIQAEVEKEEEPLERRRGEASTSKEEEIEKMTKECAAHLKFGEDREAELAIPQEEREVARKQVEAERDPVRRRTKEEEQQRAWK</sequence>